<gene>
    <name evidence="1" type="ORF">RND81_02G120600</name>
</gene>
<keyword evidence="2" id="KW-1185">Reference proteome</keyword>
<evidence type="ECO:0000313" key="2">
    <source>
        <dbReference type="Proteomes" id="UP001443914"/>
    </source>
</evidence>
<protein>
    <submittedName>
        <fullName evidence="1">Uncharacterized protein</fullName>
    </submittedName>
</protein>
<sequence length="163" mass="18374">MSLGLWSKYNVNGDDDVWDSDVLCLEPELIVGRIHMWVIRMVPILANCFSHFITSKLKRQAFSELDGTGTSSTLAGDGSLAMINGFYLLARRMVWAHSLSQGSNTSEWFLRICLSVPILSVPTFQLSKEKLRVAIKCFKKEVKEVAIFSFLSGYQVAYNEEGR</sequence>
<proteinExistence type="predicted"/>
<accession>A0AAW1MMB6</accession>
<dbReference type="AlphaFoldDB" id="A0AAW1MMB6"/>
<organism evidence="1 2">
    <name type="scientific">Saponaria officinalis</name>
    <name type="common">Common soapwort</name>
    <name type="synonym">Lychnis saponaria</name>
    <dbReference type="NCBI Taxonomy" id="3572"/>
    <lineage>
        <taxon>Eukaryota</taxon>
        <taxon>Viridiplantae</taxon>
        <taxon>Streptophyta</taxon>
        <taxon>Embryophyta</taxon>
        <taxon>Tracheophyta</taxon>
        <taxon>Spermatophyta</taxon>
        <taxon>Magnoliopsida</taxon>
        <taxon>eudicotyledons</taxon>
        <taxon>Gunneridae</taxon>
        <taxon>Pentapetalae</taxon>
        <taxon>Caryophyllales</taxon>
        <taxon>Caryophyllaceae</taxon>
        <taxon>Caryophylleae</taxon>
        <taxon>Saponaria</taxon>
    </lineage>
</organism>
<dbReference type="Proteomes" id="UP001443914">
    <property type="component" value="Unassembled WGS sequence"/>
</dbReference>
<name>A0AAW1MMB6_SAPOF</name>
<comment type="caution">
    <text evidence="1">The sequence shown here is derived from an EMBL/GenBank/DDBJ whole genome shotgun (WGS) entry which is preliminary data.</text>
</comment>
<dbReference type="EMBL" id="JBDFQZ010000002">
    <property type="protein sequence ID" value="KAK9749360.1"/>
    <property type="molecule type" value="Genomic_DNA"/>
</dbReference>
<evidence type="ECO:0000313" key="1">
    <source>
        <dbReference type="EMBL" id="KAK9749360.1"/>
    </source>
</evidence>
<reference evidence="1" key="1">
    <citation type="submission" date="2024-03" db="EMBL/GenBank/DDBJ databases">
        <title>WGS assembly of Saponaria officinalis var. Norfolk2.</title>
        <authorList>
            <person name="Jenkins J."/>
            <person name="Shu S."/>
            <person name="Grimwood J."/>
            <person name="Barry K."/>
            <person name="Goodstein D."/>
            <person name="Schmutz J."/>
            <person name="Leebens-Mack J."/>
            <person name="Osbourn A."/>
        </authorList>
    </citation>
    <scope>NUCLEOTIDE SEQUENCE [LARGE SCALE GENOMIC DNA]</scope>
    <source>
        <strain evidence="1">JIC</strain>
    </source>
</reference>